<dbReference type="PANTHER" id="PTHR43814">
    <property type="entry name" value="ARGININOSUCCINATE LYASE"/>
    <property type="match status" value="1"/>
</dbReference>
<dbReference type="Proteomes" id="UP000665043">
    <property type="component" value="Chromosome"/>
</dbReference>
<dbReference type="EMBL" id="CP046956">
    <property type="protein sequence ID" value="QTN00712.1"/>
    <property type="molecule type" value="Genomic_DNA"/>
</dbReference>
<dbReference type="InterPro" id="IPR008948">
    <property type="entry name" value="L-Aspartase-like"/>
</dbReference>
<dbReference type="Gene3D" id="1.10.40.30">
    <property type="entry name" value="Fumarase/aspartase (C-terminal domain)"/>
    <property type="match status" value="1"/>
</dbReference>
<reference evidence="3 4" key="1">
    <citation type="submission" date="2019-12" db="EMBL/GenBank/DDBJ databases">
        <title>The whole genome sequencing of a strain isolated from a Mars analog, Dalangtan Playa.</title>
        <authorList>
            <person name="Huang T."/>
        </authorList>
    </citation>
    <scope>NUCLEOTIDE SEQUENCE [LARGE SCALE GENOMIC DNA]</scope>
    <source>
        <strain evidence="3 4">DP4-553-S</strain>
    </source>
</reference>
<proteinExistence type="predicted"/>
<dbReference type="Pfam" id="PF14698">
    <property type="entry name" value="ASL_C2"/>
    <property type="match status" value="1"/>
</dbReference>
<organism evidence="3 4">
    <name type="scientific">Sediminibacillus dalangtanensis</name>
    <dbReference type="NCBI Taxonomy" id="2729421"/>
    <lineage>
        <taxon>Bacteria</taxon>
        <taxon>Bacillati</taxon>
        <taxon>Bacillota</taxon>
        <taxon>Bacilli</taxon>
        <taxon>Bacillales</taxon>
        <taxon>Bacillaceae</taxon>
        <taxon>Sediminibacillus</taxon>
    </lineage>
</organism>
<evidence type="ECO:0000313" key="3">
    <source>
        <dbReference type="EMBL" id="QTN00712.1"/>
    </source>
</evidence>
<dbReference type="Gene3D" id="1.20.200.10">
    <property type="entry name" value="Fumarase/aspartase (Central domain)"/>
    <property type="match status" value="1"/>
</dbReference>
<evidence type="ECO:0000256" key="1">
    <source>
        <dbReference type="ARBA" id="ARBA00023239"/>
    </source>
</evidence>
<accession>A0ABX7VVI8</accession>
<evidence type="ECO:0000259" key="2">
    <source>
        <dbReference type="Pfam" id="PF14698"/>
    </source>
</evidence>
<evidence type="ECO:0000313" key="4">
    <source>
        <dbReference type="Proteomes" id="UP000665043"/>
    </source>
</evidence>
<feature type="domain" description="Argininosuccinate lyase C-terminal" evidence="2">
    <location>
        <begin position="39"/>
        <end position="110"/>
    </location>
</feature>
<gene>
    <name evidence="3" type="ORF">ERJ70_16315</name>
</gene>
<dbReference type="PANTHER" id="PTHR43814:SF1">
    <property type="entry name" value="ARGININOSUCCINATE LYASE"/>
    <property type="match status" value="1"/>
</dbReference>
<dbReference type="InterPro" id="IPR029419">
    <property type="entry name" value="Arg_succ_lyase_C"/>
</dbReference>
<sequence>MLYEGYRKGIRVLRLMRAVVLTMEFNRERAFQQARENMITITELADVLTRDYGLSFRKAHRQASIIAKKADTAGKELYEISLEKINDWLEGVQLKKEDWQQIIDPACFVERRRVSGGPNQDLVKEMIRSRKGDFSRKSDRV</sequence>
<protein>
    <recommendedName>
        <fullName evidence="2">Argininosuccinate lyase C-terminal domain-containing protein</fullName>
    </recommendedName>
</protein>
<dbReference type="InterPro" id="IPR009049">
    <property type="entry name" value="Argininosuccinate_lyase"/>
</dbReference>
<dbReference type="SUPFAM" id="SSF48557">
    <property type="entry name" value="L-aspartase-like"/>
    <property type="match status" value="1"/>
</dbReference>
<keyword evidence="4" id="KW-1185">Reference proteome</keyword>
<name>A0ABX7VVI8_9BACI</name>
<keyword evidence="1" id="KW-0456">Lyase</keyword>